<reference evidence="1" key="2">
    <citation type="submission" date="2025-08" db="UniProtKB">
        <authorList>
            <consortium name="Ensembl"/>
        </authorList>
    </citation>
    <scope>IDENTIFICATION</scope>
</reference>
<dbReference type="Ensembl" id="ENSUAMT00000032906.1">
    <property type="protein sequence ID" value="ENSUAMP00000029487.1"/>
    <property type="gene ID" value="ENSUAMG00000022719.1"/>
</dbReference>
<keyword evidence="2" id="KW-1185">Reference proteome</keyword>
<name>A0A452SAZ4_URSAM</name>
<reference evidence="2" key="1">
    <citation type="submission" date="2016-06" db="EMBL/GenBank/DDBJ databases">
        <title>De novo assembly and RNA-Seq shows season-dependent expression and editing in black bear kidneys.</title>
        <authorList>
            <person name="Korstanje R."/>
            <person name="Srivastava A."/>
            <person name="Sarsani V.K."/>
            <person name="Sheehan S.M."/>
            <person name="Seger R.L."/>
            <person name="Barter M.E."/>
            <person name="Lindqvist C."/>
            <person name="Brody L.C."/>
            <person name="Mullikin J.C."/>
        </authorList>
    </citation>
    <scope>NUCLEOTIDE SEQUENCE [LARGE SCALE GENOMIC DNA]</scope>
</reference>
<proteinExistence type="predicted"/>
<evidence type="ECO:0000313" key="2">
    <source>
        <dbReference type="Proteomes" id="UP000291022"/>
    </source>
</evidence>
<protein>
    <submittedName>
        <fullName evidence="1">Uncharacterized protein</fullName>
    </submittedName>
</protein>
<dbReference type="Proteomes" id="UP000291022">
    <property type="component" value="Unassembled WGS sequence"/>
</dbReference>
<organism evidence="1 2">
    <name type="scientific">Ursus americanus</name>
    <name type="common">American black bear</name>
    <name type="synonym">Euarctos americanus</name>
    <dbReference type="NCBI Taxonomy" id="9643"/>
    <lineage>
        <taxon>Eukaryota</taxon>
        <taxon>Metazoa</taxon>
        <taxon>Chordata</taxon>
        <taxon>Craniata</taxon>
        <taxon>Vertebrata</taxon>
        <taxon>Euteleostomi</taxon>
        <taxon>Mammalia</taxon>
        <taxon>Eutheria</taxon>
        <taxon>Laurasiatheria</taxon>
        <taxon>Carnivora</taxon>
        <taxon>Caniformia</taxon>
        <taxon>Ursidae</taxon>
        <taxon>Ursus</taxon>
    </lineage>
</organism>
<evidence type="ECO:0000313" key="1">
    <source>
        <dbReference type="Ensembl" id="ENSUAMP00000029487.1"/>
    </source>
</evidence>
<dbReference type="GeneTree" id="ENSGT01140000284407"/>
<accession>A0A452SAZ4</accession>
<dbReference type="AlphaFoldDB" id="A0A452SAZ4"/>
<reference evidence="1" key="3">
    <citation type="submission" date="2025-09" db="UniProtKB">
        <authorList>
            <consortium name="Ensembl"/>
        </authorList>
    </citation>
    <scope>IDENTIFICATION</scope>
</reference>
<sequence>MCQNCSLSSWDFVVTHDSDLSPSVYPLALADGNSEGLWLILFSFLRLCAIFL</sequence>